<sequence>MTSFSTRFADENTRKQYVPERLLLPGDYRAPEREFATELAERDTVAVRASGLGEFPGTQIIDALHRVRGELGHPHLPFLPELPERGWQGTTLARTIATLSGMGFEGASYGWRLVHARGGGTRESARARSCYVSDINALADVVGGESSGASAPEDAAPSFKIQLCGPYTLAARVYAPNGERAISDAGAARDIREAFLEGLGESISLVRQALNQSEARLTVQLDEPELGRIISGTIPTVSGFRTIPAVPVSEIYESYRICANTFAELTITPMLNLTKVPLTYPDDRTSNLSSMADACAIARVFSTADNPAELLFDPDEASQNLIQAQPLSDPHRWEIAAAVLESGARLWLPIVESDAIPQQAQRLWRLWNDVGLQKTEIRSVGLTHRANTTHINPHEATLQMARTTEYARIVAEMVAEGLG</sequence>
<name>A0A2A8D866_9MICC</name>
<dbReference type="Proteomes" id="UP000219947">
    <property type="component" value="Unassembled WGS sequence"/>
</dbReference>
<reference evidence="1" key="1">
    <citation type="submission" date="2017-10" db="EMBL/GenBank/DDBJ databases">
        <title>Kefir isolates.</title>
        <authorList>
            <person name="Kim Y."/>
            <person name="Blasche S."/>
        </authorList>
    </citation>
    <scope>NUCLEOTIDE SEQUENCE [LARGE SCALE GENOMIC DNA]</scope>
    <source>
        <strain evidence="1">OG2-2</strain>
    </source>
</reference>
<gene>
    <name evidence="1" type="ORF">CRM92_03350</name>
</gene>
<dbReference type="EMBL" id="PDEV01000001">
    <property type="protein sequence ID" value="PEN17071.1"/>
    <property type="molecule type" value="Genomic_DNA"/>
</dbReference>
<organism evidence="1 2">
    <name type="scientific">Rothia dentocariosa</name>
    <dbReference type="NCBI Taxonomy" id="2047"/>
    <lineage>
        <taxon>Bacteria</taxon>
        <taxon>Bacillati</taxon>
        <taxon>Actinomycetota</taxon>
        <taxon>Actinomycetes</taxon>
        <taxon>Micrococcales</taxon>
        <taxon>Micrococcaceae</taxon>
        <taxon>Rothia</taxon>
    </lineage>
</organism>
<evidence type="ECO:0000313" key="2">
    <source>
        <dbReference type="Proteomes" id="UP000219947"/>
    </source>
</evidence>
<dbReference type="AlphaFoldDB" id="A0A2A8D866"/>
<accession>A0A2A8D866</accession>
<comment type="caution">
    <text evidence="1">The sequence shown here is derived from an EMBL/GenBank/DDBJ whole genome shotgun (WGS) entry which is preliminary data.</text>
</comment>
<proteinExistence type="predicted"/>
<protein>
    <submittedName>
        <fullName evidence="1">Methionine synthase</fullName>
    </submittedName>
</protein>
<keyword evidence="2" id="KW-1185">Reference proteome</keyword>
<dbReference type="RefSeq" id="WP_070661961.1">
    <property type="nucleotide sequence ID" value="NZ_PDEV01000001.1"/>
</dbReference>
<evidence type="ECO:0000313" key="1">
    <source>
        <dbReference type="EMBL" id="PEN17071.1"/>
    </source>
</evidence>